<feature type="domain" description="MobA-like NTP transferase" evidence="9">
    <location>
        <begin position="6"/>
        <end position="160"/>
    </location>
</feature>
<dbReference type="GO" id="GO:1902758">
    <property type="term" value="P:bis(molybdopterin guanine dinucleotide)molybdenum biosynthetic process"/>
    <property type="evidence" value="ECO:0007669"/>
    <property type="project" value="TreeGrafter"/>
</dbReference>
<evidence type="ECO:0000313" key="10">
    <source>
        <dbReference type="EMBL" id="SFO55027.1"/>
    </source>
</evidence>
<feature type="binding site" evidence="8">
    <location>
        <position position="68"/>
    </location>
    <ligand>
        <name>GTP</name>
        <dbReference type="ChEBI" id="CHEBI:37565"/>
    </ligand>
</feature>
<dbReference type="GO" id="GO:0005525">
    <property type="term" value="F:GTP binding"/>
    <property type="evidence" value="ECO:0007669"/>
    <property type="project" value="UniProtKB-UniRule"/>
</dbReference>
<dbReference type="AlphaFoldDB" id="A0A1I5I3B9"/>
<dbReference type="OrthoDB" id="9788394at2"/>
<keyword evidence="11" id="KW-1185">Reference proteome</keyword>
<keyword evidence="5 8" id="KW-0460">Magnesium</keyword>
<proteinExistence type="inferred from homology"/>
<evidence type="ECO:0000256" key="6">
    <source>
        <dbReference type="ARBA" id="ARBA00023134"/>
    </source>
</evidence>
<feature type="binding site" evidence="8">
    <location>
        <begin position="9"/>
        <end position="11"/>
    </location>
    <ligand>
        <name>GTP</name>
        <dbReference type="ChEBI" id="CHEBI:37565"/>
    </ligand>
</feature>
<dbReference type="GO" id="GO:0005737">
    <property type="term" value="C:cytoplasm"/>
    <property type="evidence" value="ECO:0007669"/>
    <property type="project" value="UniProtKB-SubCell"/>
</dbReference>
<dbReference type="InterPro" id="IPR013482">
    <property type="entry name" value="Molybde_CF_guanTrfase"/>
</dbReference>
<protein>
    <recommendedName>
        <fullName evidence="8">Molybdenum cofactor guanylyltransferase</fullName>
        <shortName evidence="8">MoCo guanylyltransferase</shortName>
        <ecNumber evidence="8">2.7.7.77</ecNumber>
    </recommendedName>
    <alternativeName>
        <fullName evidence="8">GTP:molybdopterin guanylyltransferase</fullName>
    </alternativeName>
    <alternativeName>
        <fullName evidence="8">Mo-MPT guanylyltransferase</fullName>
    </alternativeName>
    <alternativeName>
        <fullName evidence="8">Molybdopterin guanylyltransferase</fullName>
    </alternativeName>
    <alternativeName>
        <fullName evidence="8">Molybdopterin-guanine dinucleotide synthase</fullName>
        <shortName evidence="8">MGD synthase</shortName>
    </alternativeName>
</protein>
<comment type="function">
    <text evidence="8">Transfers a GMP moiety from GTP to Mo-molybdopterin (Mo-MPT) cofactor (Moco or molybdenum cofactor) to form Mo-molybdopterin guanine dinucleotide (Mo-MGD) cofactor.</text>
</comment>
<dbReference type="PANTHER" id="PTHR19136:SF81">
    <property type="entry name" value="MOLYBDENUM COFACTOR GUANYLYLTRANSFERASE"/>
    <property type="match status" value="1"/>
</dbReference>
<dbReference type="InterPro" id="IPR025877">
    <property type="entry name" value="MobA-like_NTP_Trfase"/>
</dbReference>
<evidence type="ECO:0000256" key="8">
    <source>
        <dbReference type="HAMAP-Rule" id="MF_00316"/>
    </source>
</evidence>
<dbReference type="EC" id="2.7.7.77" evidence="8"/>
<feature type="binding site" evidence="8">
    <location>
        <position position="22"/>
    </location>
    <ligand>
        <name>GTP</name>
        <dbReference type="ChEBI" id="CHEBI:37565"/>
    </ligand>
</feature>
<organism evidence="10 11">
    <name type="scientific">Candidatus Pantoea varia</name>
    <dbReference type="NCBI Taxonomy" id="1881036"/>
    <lineage>
        <taxon>Bacteria</taxon>
        <taxon>Pseudomonadati</taxon>
        <taxon>Pseudomonadota</taxon>
        <taxon>Gammaproteobacteria</taxon>
        <taxon>Enterobacterales</taxon>
        <taxon>Erwiniaceae</taxon>
        <taxon>Pantoea</taxon>
    </lineage>
</organism>
<dbReference type="PANTHER" id="PTHR19136">
    <property type="entry name" value="MOLYBDENUM COFACTOR GUANYLYLTRANSFERASE"/>
    <property type="match status" value="1"/>
</dbReference>
<comment type="subunit">
    <text evidence="8">Monomer.</text>
</comment>
<gene>
    <name evidence="8" type="primary">mobA</name>
    <name evidence="10" type="ORF">SAMN05428971_4454</name>
</gene>
<name>A0A1I5I3B9_9GAMM</name>
<accession>A0A1I5I3B9</accession>
<dbReference type="Gene3D" id="3.90.550.10">
    <property type="entry name" value="Spore Coat Polysaccharide Biosynthesis Protein SpsA, Chain A"/>
    <property type="match status" value="1"/>
</dbReference>
<dbReference type="GO" id="GO:0046872">
    <property type="term" value="F:metal ion binding"/>
    <property type="evidence" value="ECO:0007669"/>
    <property type="project" value="UniProtKB-KW"/>
</dbReference>
<keyword evidence="1 8" id="KW-0963">Cytoplasm</keyword>
<evidence type="ECO:0000256" key="5">
    <source>
        <dbReference type="ARBA" id="ARBA00022842"/>
    </source>
</evidence>
<comment type="catalytic activity">
    <reaction evidence="8">
        <text>Mo-molybdopterin + GTP + H(+) = Mo-molybdopterin guanine dinucleotide + diphosphate</text>
        <dbReference type="Rhea" id="RHEA:34243"/>
        <dbReference type="ChEBI" id="CHEBI:15378"/>
        <dbReference type="ChEBI" id="CHEBI:33019"/>
        <dbReference type="ChEBI" id="CHEBI:37565"/>
        <dbReference type="ChEBI" id="CHEBI:71302"/>
        <dbReference type="ChEBI" id="CHEBI:71310"/>
        <dbReference type="EC" id="2.7.7.77"/>
    </reaction>
</comment>
<keyword evidence="3 8" id="KW-0479">Metal-binding</keyword>
<evidence type="ECO:0000256" key="2">
    <source>
        <dbReference type="ARBA" id="ARBA00022679"/>
    </source>
</evidence>
<dbReference type="CDD" id="cd02503">
    <property type="entry name" value="MobA"/>
    <property type="match status" value="1"/>
</dbReference>
<keyword evidence="6 8" id="KW-0342">GTP-binding</keyword>
<evidence type="ECO:0000256" key="1">
    <source>
        <dbReference type="ARBA" id="ARBA00022490"/>
    </source>
</evidence>
<feature type="binding site" evidence="8">
    <location>
        <position position="50"/>
    </location>
    <ligand>
        <name>GTP</name>
        <dbReference type="ChEBI" id="CHEBI:37565"/>
    </ligand>
</feature>
<comment type="similarity">
    <text evidence="8">Belongs to the MobA family.</text>
</comment>
<evidence type="ECO:0000256" key="4">
    <source>
        <dbReference type="ARBA" id="ARBA00022741"/>
    </source>
</evidence>
<dbReference type="EMBL" id="FOVG01000008">
    <property type="protein sequence ID" value="SFO55027.1"/>
    <property type="molecule type" value="Genomic_DNA"/>
</dbReference>
<evidence type="ECO:0000256" key="7">
    <source>
        <dbReference type="ARBA" id="ARBA00023150"/>
    </source>
</evidence>
<feature type="binding site" evidence="8">
    <location>
        <position position="98"/>
    </location>
    <ligand>
        <name>GTP</name>
        <dbReference type="ChEBI" id="CHEBI:37565"/>
    </ligand>
</feature>
<reference evidence="11" key="1">
    <citation type="submission" date="2016-10" db="EMBL/GenBank/DDBJ databases">
        <authorList>
            <person name="Varghese N."/>
            <person name="Submissions S."/>
        </authorList>
    </citation>
    <scope>NUCLEOTIDE SEQUENCE [LARGE SCALE GENOMIC DNA]</scope>
    <source>
        <strain evidence="11">OV426</strain>
    </source>
</reference>
<comment type="cofactor">
    <cofactor evidence="8">
        <name>Mg(2+)</name>
        <dbReference type="ChEBI" id="CHEBI:18420"/>
    </cofactor>
</comment>
<feature type="binding site" evidence="8">
    <location>
        <position position="98"/>
    </location>
    <ligand>
        <name>Mg(2+)</name>
        <dbReference type="ChEBI" id="CHEBI:18420"/>
    </ligand>
</feature>
<evidence type="ECO:0000259" key="9">
    <source>
        <dbReference type="Pfam" id="PF12804"/>
    </source>
</evidence>
<keyword evidence="2 8" id="KW-0808">Transferase</keyword>
<keyword evidence="7 8" id="KW-0501">Molybdenum cofactor biosynthesis</keyword>
<dbReference type="SUPFAM" id="SSF53448">
    <property type="entry name" value="Nucleotide-diphospho-sugar transferases"/>
    <property type="match status" value="1"/>
</dbReference>
<dbReference type="RefSeq" id="WP_090967244.1">
    <property type="nucleotide sequence ID" value="NZ_FOVG01000008.1"/>
</dbReference>
<dbReference type="Proteomes" id="UP000198968">
    <property type="component" value="Unassembled WGS sequence"/>
</dbReference>
<dbReference type="NCBIfam" id="TIGR02665">
    <property type="entry name" value="molyb_mobA"/>
    <property type="match status" value="1"/>
</dbReference>
<evidence type="ECO:0000313" key="11">
    <source>
        <dbReference type="Proteomes" id="UP000198968"/>
    </source>
</evidence>
<evidence type="ECO:0000256" key="3">
    <source>
        <dbReference type="ARBA" id="ARBA00022723"/>
    </source>
</evidence>
<dbReference type="InterPro" id="IPR029044">
    <property type="entry name" value="Nucleotide-diphossugar_trans"/>
</dbReference>
<dbReference type="GO" id="GO:0061603">
    <property type="term" value="F:molybdenum cofactor guanylyltransferase activity"/>
    <property type="evidence" value="ECO:0007669"/>
    <property type="project" value="UniProtKB-EC"/>
</dbReference>
<sequence>MTILTGIILAGGQGRRMGGQDKGLVQLDGRPLYQHVLERLRPQVDIVMINANRNIDRYQLSGCRVVQDIFDDYPGPLAGIHSALLAIDGEWAAFCSCDTPAVPLNFVEKLVDQRGEAPAVWVRSQSRDHPTLALIHRDMAAPLYDYLQAGERRLMHFLRDHGGHAVQLDDDESAFRNINTPDELNERG</sequence>
<keyword evidence="4 8" id="KW-0547">Nucleotide-binding</keyword>
<dbReference type="Pfam" id="PF12804">
    <property type="entry name" value="NTP_transf_3"/>
    <property type="match status" value="1"/>
</dbReference>
<comment type="domain">
    <text evidence="8">The N-terminal domain determines nucleotide recognition and specific binding, while the C-terminal domain determines the specific binding to the target protein.</text>
</comment>
<dbReference type="HAMAP" id="MF_00316">
    <property type="entry name" value="MobA"/>
    <property type="match status" value="1"/>
</dbReference>
<comment type="subcellular location">
    <subcellularLocation>
        <location evidence="8">Cytoplasm</location>
    </subcellularLocation>
</comment>